<keyword evidence="2" id="KW-0863">Zinc-finger</keyword>
<dbReference type="GO" id="GO:0008270">
    <property type="term" value="F:zinc ion binding"/>
    <property type="evidence" value="ECO:0007669"/>
    <property type="project" value="UniProtKB-KW"/>
</dbReference>
<evidence type="ECO:0000256" key="3">
    <source>
        <dbReference type="ARBA" id="ARBA00022833"/>
    </source>
</evidence>
<evidence type="ECO:0000256" key="1">
    <source>
        <dbReference type="ARBA" id="ARBA00022723"/>
    </source>
</evidence>
<sequence>MASAEETKTSGHARFQKGNPSTTHHDLSTGGDVPRLILDFRAARILLEAVFTMPVDVNDVAVETSAETDIVATEFTQQPFQRATVASTSADLIFFEEETFDDAPIRTSDNVESSSTGATIASPVSTVNSVVSATFATASGQAAPSEADSAPRNSHVESEAASDIYTDHNDGATRKSDFQARLEKVSKTKLSGFASTVLSFLPQTGVGHILRNQEHDLDHSTSSNKTARSASEANESDGLVMETPKANTDDDEEEDLIWFDPVPCHNSNQSTPQTPINASATLGAIHPPSLLDTVPVSGATPVVDISSTTEADIAHVAAVAATVVAALVLASAIVSASDTGTEDTAKCANCSKGCGIPLIKCACGHGYCSQCLSRLIENSVRGRAPFPPDCCDLLLPVDANNPNLDPVILQDFFAKKFEVGCKTPTKNDRKFYSVPTPPTEESCKSQQAEDLGSSPHHEEEKRCYLCERVVAKGAMCPDCCYRCNKSRQACKCPWWEERQLKNNKHTAAYQPFNPKATSFQPSRVQNVQNHTRQPQPFGGIFPNQNRTSVTNLQNRGLNCQHLQVRKVQKPGPCFDCKVNLPAGGWYCLQCHYLLCEKCKVRRRG</sequence>
<keyword evidence="1" id="KW-0479">Metal-binding</keyword>
<feature type="region of interest" description="Disordered" evidence="4">
    <location>
        <begin position="140"/>
        <end position="172"/>
    </location>
</feature>
<feature type="region of interest" description="Disordered" evidence="4">
    <location>
        <begin position="430"/>
        <end position="453"/>
    </location>
</feature>
<keyword evidence="6" id="KW-1185">Reference proteome</keyword>
<dbReference type="OrthoDB" id="9977870at2759"/>
<organism evidence="5 6">
    <name type="scientific">Fusarium tricinctum</name>
    <dbReference type="NCBI Taxonomy" id="61284"/>
    <lineage>
        <taxon>Eukaryota</taxon>
        <taxon>Fungi</taxon>
        <taxon>Dikarya</taxon>
        <taxon>Ascomycota</taxon>
        <taxon>Pezizomycotina</taxon>
        <taxon>Sordariomycetes</taxon>
        <taxon>Hypocreomycetidae</taxon>
        <taxon>Hypocreales</taxon>
        <taxon>Nectriaceae</taxon>
        <taxon>Fusarium</taxon>
        <taxon>Fusarium tricinctum species complex</taxon>
    </lineage>
</organism>
<gene>
    <name evidence="5" type="ORF">BKA59DRAFT_532087</name>
</gene>
<protein>
    <recommendedName>
        <fullName evidence="7">RING-type domain-containing protein</fullName>
    </recommendedName>
</protein>
<evidence type="ECO:0000313" key="6">
    <source>
        <dbReference type="Proteomes" id="UP000813427"/>
    </source>
</evidence>
<proteinExistence type="predicted"/>
<name>A0A8K0W8K4_9HYPO</name>
<feature type="compositionally biased region" description="Polar residues" evidence="4">
    <location>
        <begin position="220"/>
        <end position="233"/>
    </location>
</feature>
<evidence type="ECO:0000313" key="5">
    <source>
        <dbReference type="EMBL" id="KAH7239268.1"/>
    </source>
</evidence>
<dbReference type="InterPro" id="IPR017907">
    <property type="entry name" value="Znf_RING_CS"/>
</dbReference>
<dbReference type="PROSITE" id="PS00518">
    <property type="entry name" value="ZF_RING_1"/>
    <property type="match status" value="1"/>
</dbReference>
<comment type="caution">
    <text evidence="5">The sequence shown here is derived from an EMBL/GenBank/DDBJ whole genome shotgun (WGS) entry which is preliminary data.</text>
</comment>
<feature type="region of interest" description="Disordered" evidence="4">
    <location>
        <begin position="1"/>
        <end position="29"/>
    </location>
</feature>
<keyword evidence="3" id="KW-0862">Zinc</keyword>
<evidence type="ECO:0000256" key="4">
    <source>
        <dbReference type="SAM" id="MobiDB-lite"/>
    </source>
</evidence>
<accession>A0A8K0W8K4</accession>
<dbReference type="Proteomes" id="UP000813427">
    <property type="component" value="Unassembled WGS sequence"/>
</dbReference>
<evidence type="ECO:0008006" key="7">
    <source>
        <dbReference type="Google" id="ProtNLM"/>
    </source>
</evidence>
<dbReference type="EMBL" id="JAGPXF010000006">
    <property type="protein sequence ID" value="KAH7239268.1"/>
    <property type="molecule type" value="Genomic_DNA"/>
</dbReference>
<evidence type="ECO:0000256" key="2">
    <source>
        <dbReference type="ARBA" id="ARBA00022771"/>
    </source>
</evidence>
<dbReference type="AlphaFoldDB" id="A0A8K0W8K4"/>
<feature type="region of interest" description="Disordered" evidence="4">
    <location>
        <begin position="213"/>
        <end position="250"/>
    </location>
</feature>
<reference evidence="5" key="1">
    <citation type="journal article" date="2021" name="Nat. Commun.">
        <title>Genetic determinants of endophytism in the Arabidopsis root mycobiome.</title>
        <authorList>
            <person name="Mesny F."/>
            <person name="Miyauchi S."/>
            <person name="Thiergart T."/>
            <person name="Pickel B."/>
            <person name="Atanasova L."/>
            <person name="Karlsson M."/>
            <person name="Huettel B."/>
            <person name="Barry K.W."/>
            <person name="Haridas S."/>
            <person name="Chen C."/>
            <person name="Bauer D."/>
            <person name="Andreopoulos W."/>
            <person name="Pangilinan J."/>
            <person name="LaButti K."/>
            <person name="Riley R."/>
            <person name="Lipzen A."/>
            <person name="Clum A."/>
            <person name="Drula E."/>
            <person name="Henrissat B."/>
            <person name="Kohler A."/>
            <person name="Grigoriev I.V."/>
            <person name="Martin F.M."/>
            <person name="Hacquard S."/>
        </authorList>
    </citation>
    <scope>NUCLEOTIDE SEQUENCE</scope>
    <source>
        <strain evidence="5">MPI-SDFR-AT-0068</strain>
    </source>
</reference>